<reference evidence="2 3" key="1">
    <citation type="journal article" date="2024" name="Nat. Commun.">
        <title>Phylogenomics reveals the evolutionary origins of lichenization in chlorophyte algae.</title>
        <authorList>
            <person name="Puginier C."/>
            <person name="Libourel C."/>
            <person name="Otte J."/>
            <person name="Skaloud P."/>
            <person name="Haon M."/>
            <person name="Grisel S."/>
            <person name="Petersen M."/>
            <person name="Berrin J.G."/>
            <person name="Delaux P.M."/>
            <person name="Dal Grande F."/>
            <person name="Keller J."/>
        </authorList>
    </citation>
    <scope>NUCLEOTIDE SEQUENCE [LARGE SCALE GENOMIC DNA]</scope>
    <source>
        <strain evidence="2 3">SAG 2043</strain>
    </source>
</reference>
<dbReference type="Proteomes" id="UP001489004">
    <property type="component" value="Unassembled WGS sequence"/>
</dbReference>
<sequence length="218" mass="23839">MMTETPTHSGAEASTDAAQARMRKQFAELAQDFRFNLALLEERDVELERLGLQLDAALAANESVNTALHQAHARHDKEQQQLEAQHAQQAASLEARHAQHAAKLAAVERQLADAQALVRQLQERQQAAEAADAASRAQLGALRAHLRDTQADNSFLSGQLEACIAALKTQEATAAWQEGQIHELSATLGTTRDRVRLLERACEAEARLACQAGASRRR</sequence>
<evidence type="ECO:0000256" key="1">
    <source>
        <dbReference type="SAM" id="MobiDB-lite"/>
    </source>
</evidence>
<organism evidence="2 3">
    <name type="scientific">[Myrmecia] bisecta</name>
    <dbReference type="NCBI Taxonomy" id="41462"/>
    <lineage>
        <taxon>Eukaryota</taxon>
        <taxon>Viridiplantae</taxon>
        <taxon>Chlorophyta</taxon>
        <taxon>core chlorophytes</taxon>
        <taxon>Trebouxiophyceae</taxon>
        <taxon>Trebouxiales</taxon>
        <taxon>Trebouxiaceae</taxon>
        <taxon>Myrmecia</taxon>
    </lineage>
</organism>
<keyword evidence="3" id="KW-1185">Reference proteome</keyword>
<name>A0AAW1Q9U8_9CHLO</name>
<evidence type="ECO:0000313" key="3">
    <source>
        <dbReference type="Proteomes" id="UP001489004"/>
    </source>
</evidence>
<dbReference type="AlphaFoldDB" id="A0AAW1Q9U8"/>
<accession>A0AAW1Q9U8</accession>
<dbReference type="EMBL" id="JALJOR010000004">
    <property type="protein sequence ID" value="KAK9817801.1"/>
    <property type="molecule type" value="Genomic_DNA"/>
</dbReference>
<evidence type="ECO:0000313" key="2">
    <source>
        <dbReference type="EMBL" id="KAK9817801.1"/>
    </source>
</evidence>
<feature type="region of interest" description="Disordered" evidence="1">
    <location>
        <begin position="68"/>
        <end position="96"/>
    </location>
</feature>
<feature type="compositionally biased region" description="Low complexity" evidence="1">
    <location>
        <begin position="81"/>
        <end position="93"/>
    </location>
</feature>
<protein>
    <submittedName>
        <fullName evidence="2">Uncharacterized protein</fullName>
    </submittedName>
</protein>
<comment type="caution">
    <text evidence="2">The sequence shown here is derived from an EMBL/GenBank/DDBJ whole genome shotgun (WGS) entry which is preliminary data.</text>
</comment>
<proteinExistence type="predicted"/>
<gene>
    <name evidence="2" type="ORF">WJX72_002359</name>
</gene>